<feature type="transmembrane region" description="Helical" evidence="5">
    <location>
        <begin position="6"/>
        <end position="24"/>
    </location>
</feature>
<feature type="transmembrane region" description="Helical" evidence="5">
    <location>
        <begin position="31"/>
        <end position="48"/>
    </location>
</feature>
<organism evidence="6 7">
    <name type="scientific">Enterocloster alcoholdehydrogenati</name>
    <dbReference type="NCBI Taxonomy" id="2547410"/>
    <lineage>
        <taxon>Bacteria</taxon>
        <taxon>Bacillati</taxon>
        <taxon>Bacillota</taxon>
        <taxon>Clostridia</taxon>
        <taxon>Lachnospirales</taxon>
        <taxon>Lachnospiraceae</taxon>
        <taxon>Enterocloster</taxon>
    </lineage>
</organism>
<reference evidence="6 7" key="1">
    <citation type="submission" date="2024-04" db="EMBL/GenBank/DDBJ databases">
        <title>Defined microbial consortia suppress multidrug-resistant proinflammatory Enterobacteriaceae via ecological control.</title>
        <authorList>
            <person name="Furuichi M."/>
            <person name="Kawaguchi T."/>
            <person name="Pust M."/>
            <person name="Yasuma K."/>
            <person name="Plichta D."/>
            <person name="Hasegawa N."/>
            <person name="Ohya T."/>
            <person name="Bhattarai S."/>
            <person name="Sasajima S."/>
            <person name="Aoto Y."/>
            <person name="Tuganbaev T."/>
            <person name="Yaginuma M."/>
            <person name="Ueda M."/>
            <person name="Okahashi N."/>
            <person name="Amafuji K."/>
            <person name="Kiridooshi Y."/>
            <person name="Sugita K."/>
            <person name="Strazar M."/>
            <person name="Skelly A."/>
            <person name="Suda W."/>
            <person name="Hattori M."/>
            <person name="Nakamoto N."/>
            <person name="Caballero S."/>
            <person name="Norman J."/>
            <person name="Olle B."/>
            <person name="Tanoue T."/>
            <person name="Arita M."/>
            <person name="Bucci V."/>
            <person name="Atarashi K."/>
            <person name="Xavier R."/>
            <person name="Honda K."/>
        </authorList>
    </citation>
    <scope>NUCLEOTIDE SEQUENCE [LARGE SCALE GENOMIC DNA]</scope>
    <source>
        <strain evidence="7">f13</strain>
    </source>
</reference>
<dbReference type="EMBL" id="BAABXL010000001">
    <property type="protein sequence ID" value="GAA6267046.1"/>
    <property type="molecule type" value="Genomic_DNA"/>
</dbReference>
<sequence>MITEHGLPIAAAVFLIGMVLYGHHRGFLRQCVSVGALVLTILLVKMAAPAATEFIRANPEIRDRAARTILNASGWQAPSAQEVQFPAAQRIAIENMKLPQSVKDILLENNNSEFYHILGVDQFAEYISTYLADMLINAVCGFVIFLLAYILIRILIRWLDLIARLPILCGLNQIAGALLGLAQGLLILWIAGALLNCFAATAAGQILEQQVNGSAWLSFLYQYNPLRILLGGFIKGSF</sequence>
<keyword evidence="4 5" id="KW-0472">Membrane</keyword>
<keyword evidence="3 5" id="KW-1133">Transmembrane helix</keyword>
<comment type="subcellular location">
    <subcellularLocation>
        <location evidence="1">Membrane</location>
        <topology evidence="1">Multi-pass membrane protein</topology>
    </subcellularLocation>
</comment>
<dbReference type="InterPro" id="IPR003825">
    <property type="entry name" value="Colicin-V_CvpA"/>
</dbReference>
<evidence type="ECO:0000256" key="1">
    <source>
        <dbReference type="ARBA" id="ARBA00004141"/>
    </source>
</evidence>
<dbReference type="PANTHER" id="PTHR37306:SF1">
    <property type="entry name" value="COLICIN V PRODUCTION PROTEIN"/>
    <property type="match status" value="1"/>
</dbReference>
<evidence type="ECO:0000313" key="6">
    <source>
        <dbReference type="EMBL" id="GAA6267046.1"/>
    </source>
</evidence>
<evidence type="ECO:0008006" key="8">
    <source>
        <dbReference type="Google" id="ProtNLM"/>
    </source>
</evidence>
<feature type="transmembrane region" description="Helical" evidence="5">
    <location>
        <begin position="168"/>
        <end position="191"/>
    </location>
</feature>
<proteinExistence type="predicted"/>
<comment type="caution">
    <text evidence="6">The sequence shown here is derived from an EMBL/GenBank/DDBJ whole genome shotgun (WGS) entry which is preliminary data.</text>
</comment>
<protein>
    <recommendedName>
        <fullName evidence="8">Colicin V production protein</fullName>
    </recommendedName>
</protein>
<feature type="transmembrane region" description="Helical" evidence="5">
    <location>
        <begin position="134"/>
        <end position="156"/>
    </location>
</feature>
<keyword evidence="2 5" id="KW-0812">Transmembrane</keyword>
<gene>
    <name evidence="6" type="ORF">F130042H8_01060</name>
</gene>
<name>A0ABQ0ASP1_9FIRM</name>
<dbReference type="Proteomes" id="UP001600894">
    <property type="component" value="Unassembled WGS sequence"/>
</dbReference>
<dbReference type="RefSeq" id="WP_390468825.1">
    <property type="nucleotide sequence ID" value="NZ_BAABXL010000001.1"/>
</dbReference>
<evidence type="ECO:0000256" key="4">
    <source>
        <dbReference type="ARBA" id="ARBA00023136"/>
    </source>
</evidence>
<dbReference type="Pfam" id="PF02674">
    <property type="entry name" value="Colicin_V"/>
    <property type="match status" value="1"/>
</dbReference>
<evidence type="ECO:0000256" key="2">
    <source>
        <dbReference type="ARBA" id="ARBA00022692"/>
    </source>
</evidence>
<evidence type="ECO:0000313" key="7">
    <source>
        <dbReference type="Proteomes" id="UP001600894"/>
    </source>
</evidence>
<accession>A0ABQ0ASP1</accession>
<evidence type="ECO:0000256" key="3">
    <source>
        <dbReference type="ARBA" id="ARBA00022989"/>
    </source>
</evidence>
<keyword evidence="7" id="KW-1185">Reference proteome</keyword>
<dbReference type="PANTHER" id="PTHR37306">
    <property type="entry name" value="COLICIN V PRODUCTION PROTEIN"/>
    <property type="match status" value="1"/>
</dbReference>
<evidence type="ECO:0000256" key="5">
    <source>
        <dbReference type="SAM" id="Phobius"/>
    </source>
</evidence>